<dbReference type="Proteomes" id="UP000031637">
    <property type="component" value="Chromosome"/>
</dbReference>
<dbReference type="InterPro" id="IPR000101">
    <property type="entry name" value="GGT_peptidase"/>
</dbReference>
<keyword evidence="11" id="KW-0317">Glutathione biosynthesis</keyword>
<dbReference type="NCBIfam" id="TIGR00066">
    <property type="entry name" value="g_glut_trans"/>
    <property type="match status" value="1"/>
</dbReference>
<evidence type="ECO:0000256" key="7">
    <source>
        <dbReference type="ARBA" id="ARBA00023315"/>
    </source>
</evidence>
<evidence type="ECO:0000256" key="1">
    <source>
        <dbReference type="ARBA" id="ARBA00001049"/>
    </source>
</evidence>
<dbReference type="InterPro" id="IPR043137">
    <property type="entry name" value="GGT_ssub_C"/>
</dbReference>
<proteinExistence type="inferred from homology"/>
<dbReference type="AlphaFoldDB" id="W0SCI0"/>
<dbReference type="InterPro" id="IPR051792">
    <property type="entry name" value="GGT_bact"/>
</dbReference>
<evidence type="ECO:0000256" key="2">
    <source>
        <dbReference type="ARBA" id="ARBA00001089"/>
    </source>
</evidence>
<comment type="similarity">
    <text evidence="3 11">Belongs to the gamma-glutamyltransferase family.</text>
</comment>
<dbReference type="EMBL" id="AP012547">
    <property type="protein sequence ID" value="BAO28909.1"/>
    <property type="molecule type" value="Genomic_DNA"/>
</dbReference>
<dbReference type="GO" id="GO:0103068">
    <property type="term" value="F:leukotriene C4 gamma-glutamyl transferase activity"/>
    <property type="evidence" value="ECO:0007669"/>
    <property type="project" value="UniProtKB-EC"/>
</dbReference>
<evidence type="ECO:0000256" key="10">
    <source>
        <dbReference type="PIRSR" id="PIRSR600101-2"/>
    </source>
</evidence>
<evidence type="ECO:0000313" key="13">
    <source>
        <dbReference type="EMBL" id="BAO28909.1"/>
    </source>
</evidence>
<keyword evidence="7 11" id="KW-0012">Acyltransferase</keyword>
<dbReference type="SUPFAM" id="SSF56235">
    <property type="entry name" value="N-terminal nucleophile aminohydrolases (Ntn hydrolases)"/>
    <property type="match status" value="1"/>
</dbReference>
<feature type="active site" description="Nucleophile" evidence="9">
    <location>
        <position position="413"/>
    </location>
</feature>
<evidence type="ECO:0000313" key="14">
    <source>
        <dbReference type="Proteomes" id="UP000031637"/>
    </source>
</evidence>
<keyword evidence="5 11" id="KW-0378">Hydrolase</keyword>
<dbReference type="STRING" id="1223802.SUTH_01109"/>
<sequence>MILHDMFDRTGSLRAARFLLVFAVLARAIASWAQVAQPEAASGFAVRAAVAGKGFMAVTANPYATDAAAEILQLGGNALDAAIAAQWVLNLVEPQSSGIGGGGFMLHWDATRREVAAWDGRETAPRGASALPGETASHSFARRPDGSLAKYHEVLATGRAVGVPGLVAMLEAAHRRHGKLKWERLFRPAIRLAENGFAVSPRLHLLLRDDSLLRRDAAARALYYREDGQARQVGETLRNPDLAATLRGIAAAGADALHRGEAANRIATAVKQRGGALTAADIGDYRPKQRDAVCGLYRRWHICGMPPPSSGGIGVLQLMGLLERSDAATRDPAAPDHVHLFAEAGRLVYADRARYLADPDFVAVPQRAMLDPGYLEQRARLMDSRRSMGIAAPGKLPAGHAQADDDAPELPATTHVSIVDQTGNAVALTSSIESAFGSRIQVDGFLLNNQLTDFSLASEQDGRPVANRLEPGKRPLSSMAPTFVFDADGRLHAVLGSPGGGRIINYVARTLVALLDGGMDPAMAVSLPHVGNRNGATEIERGRVPETLAQELERRGHALQRSDMTSGLHLIVRVGDAWVGAVDPRREGTARGE</sequence>
<feature type="binding site" evidence="10">
    <location>
        <begin position="477"/>
        <end position="478"/>
    </location>
    <ligand>
        <name>L-glutamate</name>
        <dbReference type="ChEBI" id="CHEBI:29985"/>
    </ligand>
</feature>
<keyword evidence="6 11" id="KW-0865">Zymogen</keyword>
<evidence type="ECO:0000256" key="5">
    <source>
        <dbReference type="ARBA" id="ARBA00022801"/>
    </source>
</evidence>
<feature type="binding site" evidence="10">
    <location>
        <position position="453"/>
    </location>
    <ligand>
        <name>L-glutamate</name>
        <dbReference type="ChEBI" id="CHEBI:29985"/>
    </ligand>
</feature>
<comment type="catalytic activity">
    <reaction evidence="2 11">
        <text>glutathione + H2O = L-cysteinylglycine + L-glutamate</text>
        <dbReference type="Rhea" id="RHEA:28807"/>
        <dbReference type="ChEBI" id="CHEBI:15377"/>
        <dbReference type="ChEBI" id="CHEBI:29985"/>
        <dbReference type="ChEBI" id="CHEBI:57925"/>
        <dbReference type="ChEBI" id="CHEBI:61694"/>
        <dbReference type="EC" id="3.4.19.13"/>
    </reaction>
</comment>
<name>W0SCI0_9PROT</name>
<dbReference type="PANTHER" id="PTHR43199">
    <property type="entry name" value="GLUTATHIONE HYDROLASE"/>
    <property type="match status" value="1"/>
</dbReference>
<dbReference type="GO" id="GO:0006751">
    <property type="term" value="P:glutathione catabolic process"/>
    <property type="evidence" value="ECO:0007669"/>
    <property type="project" value="UniProtKB-UniRule"/>
</dbReference>
<evidence type="ECO:0000256" key="9">
    <source>
        <dbReference type="PIRSR" id="PIRSR600101-1"/>
    </source>
</evidence>
<dbReference type="KEGG" id="shd:SUTH_01109"/>
<keyword evidence="4 11" id="KW-0808">Transferase</keyword>
<evidence type="ECO:0000256" key="11">
    <source>
        <dbReference type="RuleBase" id="RU368036"/>
    </source>
</evidence>
<dbReference type="EC" id="2.3.2.2" evidence="11"/>
<evidence type="ECO:0000256" key="8">
    <source>
        <dbReference type="ARBA" id="ARBA00047417"/>
    </source>
</evidence>
<dbReference type="PRINTS" id="PR01210">
    <property type="entry name" value="GGTRANSPTASE"/>
</dbReference>
<protein>
    <recommendedName>
        <fullName evidence="11">Glutathione hydrolase proenzyme</fullName>
        <ecNumber evidence="11">2.3.2.2</ecNumber>
        <ecNumber evidence="11">3.4.19.13</ecNumber>
    </recommendedName>
    <component>
        <recommendedName>
            <fullName evidence="11">Glutathione hydrolase large chain</fullName>
        </recommendedName>
    </component>
    <component>
        <recommendedName>
            <fullName evidence="11">Glutathione hydrolase small chain</fullName>
        </recommendedName>
    </component>
</protein>
<dbReference type="UniPathway" id="UPA00204"/>
<dbReference type="EC" id="3.4.19.13" evidence="11"/>
<dbReference type="InterPro" id="IPR029055">
    <property type="entry name" value="Ntn_hydrolases_N"/>
</dbReference>
<organism evidence="13 14">
    <name type="scientific">Sulfuritalea hydrogenivorans sk43H</name>
    <dbReference type="NCBI Taxonomy" id="1223802"/>
    <lineage>
        <taxon>Bacteria</taxon>
        <taxon>Pseudomonadati</taxon>
        <taxon>Pseudomonadota</taxon>
        <taxon>Betaproteobacteria</taxon>
        <taxon>Nitrosomonadales</taxon>
        <taxon>Sterolibacteriaceae</taxon>
        <taxon>Sulfuritalea</taxon>
    </lineage>
</organism>
<dbReference type="GO" id="GO:0006750">
    <property type="term" value="P:glutathione biosynthetic process"/>
    <property type="evidence" value="ECO:0007669"/>
    <property type="project" value="UniProtKB-KW"/>
</dbReference>
<feature type="binding site" evidence="10">
    <location>
        <position position="500"/>
    </location>
    <ligand>
        <name>L-glutamate</name>
        <dbReference type="ChEBI" id="CHEBI:29985"/>
    </ligand>
</feature>
<reference evidence="13 14" key="1">
    <citation type="journal article" date="2014" name="Syst. Appl. Microbiol.">
        <title>Complete genomes of freshwater sulfur oxidizers Sulfuricella denitrificans skB26 and Sulfuritalea hydrogenivorans sk43H: genetic insights into the sulfur oxidation pathway of betaproteobacteria.</title>
        <authorList>
            <person name="Watanabe T."/>
            <person name="Kojima H."/>
            <person name="Fukui M."/>
        </authorList>
    </citation>
    <scope>NUCLEOTIDE SEQUENCE [LARGE SCALE GENOMIC DNA]</scope>
    <source>
        <strain evidence="13">DSM22779</strain>
    </source>
</reference>
<comment type="catalytic activity">
    <reaction evidence="1 11">
        <text>an S-substituted glutathione + H2O = an S-substituted L-cysteinylglycine + L-glutamate</text>
        <dbReference type="Rhea" id="RHEA:59468"/>
        <dbReference type="ChEBI" id="CHEBI:15377"/>
        <dbReference type="ChEBI" id="CHEBI:29985"/>
        <dbReference type="ChEBI" id="CHEBI:90779"/>
        <dbReference type="ChEBI" id="CHEBI:143103"/>
        <dbReference type="EC" id="3.4.19.13"/>
    </reaction>
</comment>
<comment type="PTM">
    <text evidence="11">Cleaved by autocatalysis into a large and a small subunit.</text>
</comment>
<dbReference type="HOGENOM" id="CLU_014813_0_1_4"/>
<dbReference type="Gene3D" id="1.10.246.130">
    <property type="match status" value="1"/>
</dbReference>
<evidence type="ECO:0000256" key="3">
    <source>
        <dbReference type="ARBA" id="ARBA00009381"/>
    </source>
</evidence>
<gene>
    <name evidence="13" type="ORF">SUTH_01109</name>
</gene>
<dbReference type="Pfam" id="PF01019">
    <property type="entry name" value="G_glu_transpept"/>
    <property type="match status" value="1"/>
</dbReference>
<feature type="binding site" evidence="10">
    <location>
        <position position="121"/>
    </location>
    <ligand>
        <name>L-glutamate</name>
        <dbReference type="ChEBI" id="CHEBI:29985"/>
    </ligand>
</feature>
<evidence type="ECO:0000256" key="4">
    <source>
        <dbReference type="ARBA" id="ARBA00022679"/>
    </source>
</evidence>
<comment type="catalytic activity">
    <reaction evidence="8 11">
        <text>an N-terminal (5-L-glutamyl)-[peptide] + an alpha-amino acid = 5-L-glutamyl amino acid + an N-terminal L-alpha-aminoacyl-[peptide]</text>
        <dbReference type="Rhea" id="RHEA:23904"/>
        <dbReference type="Rhea" id="RHEA-COMP:9780"/>
        <dbReference type="Rhea" id="RHEA-COMP:9795"/>
        <dbReference type="ChEBI" id="CHEBI:77644"/>
        <dbReference type="ChEBI" id="CHEBI:78597"/>
        <dbReference type="ChEBI" id="CHEBI:78599"/>
        <dbReference type="ChEBI" id="CHEBI:78608"/>
        <dbReference type="EC" id="2.3.2.2"/>
    </reaction>
</comment>
<comment type="subunit">
    <text evidence="11">This enzyme consists of two polypeptide chains, which are synthesized in precursor form from a single polypeptide.</text>
</comment>
<dbReference type="PANTHER" id="PTHR43199:SF1">
    <property type="entry name" value="GLUTATHIONE HYDROLASE PROENZYME"/>
    <property type="match status" value="1"/>
</dbReference>
<keyword evidence="14" id="KW-1185">Reference proteome</keyword>
<accession>W0SCI0</accession>
<comment type="pathway">
    <text evidence="11">Sulfur metabolism; glutathione metabolism.</text>
</comment>
<dbReference type="GO" id="GO:0036374">
    <property type="term" value="F:glutathione hydrolase activity"/>
    <property type="evidence" value="ECO:0007669"/>
    <property type="project" value="UniProtKB-UniRule"/>
</dbReference>
<dbReference type="Gene3D" id="3.60.20.40">
    <property type="match status" value="1"/>
</dbReference>
<evidence type="ECO:0000256" key="6">
    <source>
        <dbReference type="ARBA" id="ARBA00023145"/>
    </source>
</evidence>
<dbReference type="InterPro" id="IPR043138">
    <property type="entry name" value="GGT_lsub"/>
</dbReference>
<feature type="region of interest" description="Disordered" evidence="12">
    <location>
        <begin position="121"/>
        <end position="140"/>
    </location>
</feature>
<evidence type="ECO:0000256" key="12">
    <source>
        <dbReference type="SAM" id="MobiDB-lite"/>
    </source>
</evidence>